<evidence type="ECO:0000256" key="1">
    <source>
        <dbReference type="SAM" id="Phobius"/>
    </source>
</evidence>
<comment type="caution">
    <text evidence="2">The sequence shown here is derived from an EMBL/GenBank/DDBJ whole genome shotgun (WGS) entry which is preliminary data.</text>
</comment>
<dbReference type="RefSeq" id="WP_236338308.1">
    <property type="nucleotide sequence ID" value="NZ_CAKMMF010000001.1"/>
</dbReference>
<feature type="transmembrane region" description="Helical" evidence="1">
    <location>
        <begin position="109"/>
        <end position="128"/>
    </location>
</feature>
<accession>A0ABN8FPW3</accession>
<organism evidence="2 3">
    <name type="scientific">Paenibacillus plantiphilus</name>
    <dbReference type="NCBI Taxonomy" id="2905650"/>
    <lineage>
        <taxon>Bacteria</taxon>
        <taxon>Bacillati</taxon>
        <taxon>Bacillota</taxon>
        <taxon>Bacilli</taxon>
        <taxon>Bacillales</taxon>
        <taxon>Paenibacillaceae</taxon>
        <taxon>Paenibacillus</taxon>
    </lineage>
</organism>
<evidence type="ECO:0000313" key="2">
    <source>
        <dbReference type="EMBL" id="CAH1190052.1"/>
    </source>
</evidence>
<name>A0ABN8FPW3_9BACL</name>
<sequence>MKQRRIPSFLHDIFGERQSIGMIAAILLFGGLLTVALYSAYPELGDNVPLWRSVLALLLMFDIFAGCAANFTASTSNYYAARKKNRIVFIAIHVHIILVALLLHTDIWYSIGVWGYTIGGAFIVNALHSKQSQRFVAGLLLSAGLGCIPLLPDIQPYMLIACLLFMLKVLFSFAVDHYGRVNSDASNICDAGEQA</sequence>
<dbReference type="EMBL" id="CAKMMF010000001">
    <property type="protein sequence ID" value="CAH1190052.1"/>
    <property type="molecule type" value="Genomic_DNA"/>
</dbReference>
<feature type="transmembrane region" description="Helical" evidence="1">
    <location>
        <begin position="20"/>
        <end position="41"/>
    </location>
</feature>
<reference evidence="2" key="1">
    <citation type="submission" date="2022-01" db="EMBL/GenBank/DDBJ databases">
        <authorList>
            <person name="Criscuolo A."/>
        </authorList>
    </citation>
    <scope>NUCLEOTIDE SEQUENCE</scope>
    <source>
        <strain evidence="2">CIP111893</strain>
    </source>
</reference>
<feature type="transmembrane region" description="Helical" evidence="1">
    <location>
        <begin position="85"/>
        <end position="103"/>
    </location>
</feature>
<feature type="transmembrane region" description="Helical" evidence="1">
    <location>
        <begin position="53"/>
        <end position="73"/>
    </location>
</feature>
<keyword evidence="1" id="KW-1133">Transmembrane helix</keyword>
<dbReference type="Proteomes" id="UP000838686">
    <property type="component" value="Unassembled WGS sequence"/>
</dbReference>
<protein>
    <submittedName>
        <fullName evidence="2">Uncharacterized protein</fullName>
    </submittedName>
</protein>
<proteinExistence type="predicted"/>
<evidence type="ECO:0000313" key="3">
    <source>
        <dbReference type="Proteomes" id="UP000838686"/>
    </source>
</evidence>
<keyword evidence="1" id="KW-0472">Membrane</keyword>
<feature type="transmembrane region" description="Helical" evidence="1">
    <location>
        <begin position="135"/>
        <end position="151"/>
    </location>
</feature>
<keyword evidence="1" id="KW-0812">Transmembrane</keyword>
<keyword evidence="3" id="KW-1185">Reference proteome</keyword>
<gene>
    <name evidence="2" type="ORF">PAECIP111893_00136</name>
</gene>
<feature type="transmembrane region" description="Helical" evidence="1">
    <location>
        <begin position="157"/>
        <end position="175"/>
    </location>
</feature>